<feature type="region of interest" description="Disordered" evidence="5">
    <location>
        <begin position="87"/>
        <end position="125"/>
    </location>
</feature>
<dbReference type="Pfam" id="PF08510">
    <property type="entry name" value="PIG-P"/>
    <property type="match status" value="1"/>
</dbReference>
<feature type="compositionally biased region" description="Polar residues" evidence="5">
    <location>
        <begin position="87"/>
        <end position="97"/>
    </location>
</feature>
<keyword evidence="3 6" id="KW-1133">Transmembrane helix</keyword>
<dbReference type="InterPro" id="IPR013717">
    <property type="entry name" value="PIG-P"/>
</dbReference>
<evidence type="ECO:0000256" key="1">
    <source>
        <dbReference type="ARBA" id="ARBA00004141"/>
    </source>
</evidence>
<dbReference type="AlphaFoldDB" id="A0A0D2IK72"/>
<dbReference type="VEuPathDB" id="FungiDB:Z518_07189"/>
<name>A0A0D2IK72_9EURO</name>
<reference evidence="8 9" key="1">
    <citation type="submission" date="2015-01" db="EMBL/GenBank/DDBJ databases">
        <title>The Genome Sequence of Rhinocladiella mackenzie CBS 650.93.</title>
        <authorList>
            <consortium name="The Broad Institute Genomics Platform"/>
            <person name="Cuomo C."/>
            <person name="de Hoog S."/>
            <person name="Gorbushina A."/>
            <person name="Stielow B."/>
            <person name="Teixiera M."/>
            <person name="Abouelleil A."/>
            <person name="Chapman S.B."/>
            <person name="Priest M."/>
            <person name="Young S.K."/>
            <person name="Wortman J."/>
            <person name="Nusbaum C."/>
            <person name="Birren B."/>
        </authorList>
    </citation>
    <scope>NUCLEOTIDE SEQUENCE [LARGE SCALE GENOMIC DNA]</scope>
    <source>
        <strain evidence="8 9">CBS 650.93</strain>
    </source>
</reference>
<dbReference type="OrthoDB" id="690928at2759"/>
<dbReference type="GO" id="GO:0016020">
    <property type="term" value="C:membrane"/>
    <property type="evidence" value="ECO:0007669"/>
    <property type="project" value="UniProtKB-SubCell"/>
</dbReference>
<evidence type="ECO:0000256" key="3">
    <source>
        <dbReference type="ARBA" id="ARBA00022989"/>
    </source>
</evidence>
<dbReference type="GO" id="GO:0005783">
    <property type="term" value="C:endoplasmic reticulum"/>
    <property type="evidence" value="ECO:0007669"/>
    <property type="project" value="TreeGrafter"/>
</dbReference>
<feature type="transmembrane region" description="Helical" evidence="6">
    <location>
        <begin position="146"/>
        <end position="164"/>
    </location>
</feature>
<feature type="domain" description="PIG-P" evidence="7">
    <location>
        <begin position="141"/>
        <end position="185"/>
    </location>
</feature>
<evidence type="ECO:0000259" key="7">
    <source>
        <dbReference type="Pfam" id="PF08510"/>
    </source>
</evidence>
<dbReference type="STRING" id="1442369.A0A0D2IK72"/>
<keyword evidence="4 6" id="KW-0472">Membrane</keyword>
<accession>A0A0D2IK72</accession>
<evidence type="ECO:0000313" key="8">
    <source>
        <dbReference type="EMBL" id="KIX03636.1"/>
    </source>
</evidence>
<evidence type="ECO:0000256" key="5">
    <source>
        <dbReference type="SAM" id="MobiDB-lite"/>
    </source>
</evidence>
<evidence type="ECO:0000256" key="2">
    <source>
        <dbReference type="ARBA" id="ARBA00022692"/>
    </source>
</evidence>
<evidence type="ECO:0000256" key="4">
    <source>
        <dbReference type="ARBA" id="ARBA00023136"/>
    </source>
</evidence>
<proteinExistence type="predicted"/>
<dbReference type="InterPro" id="IPR052263">
    <property type="entry name" value="GPI_Anchor_Biosynth"/>
</dbReference>
<feature type="compositionally biased region" description="Pro residues" evidence="5">
    <location>
        <begin position="103"/>
        <end position="112"/>
    </location>
</feature>
<dbReference type="EMBL" id="KN847479">
    <property type="protein sequence ID" value="KIX03636.1"/>
    <property type="molecule type" value="Genomic_DNA"/>
</dbReference>
<dbReference type="HOGENOM" id="CLU_1462105_0_0_1"/>
<dbReference type="RefSeq" id="XP_013270772.1">
    <property type="nucleotide sequence ID" value="XM_013415318.1"/>
</dbReference>
<feature type="compositionally biased region" description="Low complexity" evidence="5">
    <location>
        <begin position="113"/>
        <end position="123"/>
    </location>
</feature>
<evidence type="ECO:0000313" key="9">
    <source>
        <dbReference type="Proteomes" id="UP000053617"/>
    </source>
</evidence>
<sequence length="185" mass="20261">MIIPDRDIATPTPTPQTVRRRAAPAFELGTDERDGNDEEDGNHVSQAVFRACALCPTVLTTCFTIHHLSPTHTVSAVLPTILQPPSHSTPALPSLNPSCAHPPTTPTPPTSKPPNDAEAAVAHSARRAHPLLPTSPKVPPYEYYDFVLYLASSLAFLIYILWSYPPHAPDITYYPSRWWSLPIPA</sequence>
<dbReference type="PANTHER" id="PTHR46346">
    <property type="entry name" value="PHOSPHATIDYLINOSITOL N-ACETYLGLUCOSAMINYLTRANSFERASE SUBUNIT P"/>
    <property type="match status" value="1"/>
</dbReference>
<evidence type="ECO:0000256" key="6">
    <source>
        <dbReference type="SAM" id="Phobius"/>
    </source>
</evidence>
<dbReference type="Proteomes" id="UP000053617">
    <property type="component" value="Unassembled WGS sequence"/>
</dbReference>
<organism evidence="8 9">
    <name type="scientific">Rhinocladiella mackenziei CBS 650.93</name>
    <dbReference type="NCBI Taxonomy" id="1442369"/>
    <lineage>
        <taxon>Eukaryota</taxon>
        <taxon>Fungi</taxon>
        <taxon>Dikarya</taxon>
        <taxon>Ascomycota</taxon>
        <taxon>Pezizomycotina</taxon>
        <taxon>Eurotiomycetes</taxon>
        <taxon>Chaetothyriomycetidae</taxon>
        <taxon>Chaetothyriales</taxon>
        <taxon>Herpotrichiellaceae</taxon>
        <taxon>Rhinocladiella</taxon>
    </lineage>
</organism>
<protein>
    <recommendedName>
        <fullName evidence="7">PIG-P domain-containing protein</fullName>
    </recommendedName>
</protein>
<feature type="region of interest" description="Disordered" evidence="5">
    <location>
        <begin position="1"/>
        <end position="42"/>
    </location>
</feature>
<comment type="subcellular location">
    <subcellularLocation>
        <location evidence="1">Membrane</location>
        <topology evidence="1">Multi-pass membrane protein</topology>
    </subcellularLocation>
</comment>
<dbReference type="PANTHER" id="PTHR46346:SF1">
    <property type="entry name" value="PHOSPHATIDYLINOSITOL N-ACETYLGLUCOSAMINYLTRANSFERASE SUBUNIT P"/>
    <property type="match status" value="1"/>
</dbReference>
<dbReference type="GO" id="GO:0006506">
    <property type="term" value="P:GPI anchor biosynthetic process"/>
    <property type="evidence" value="ECO:0007669"/>
    <property type="project" value="TreeGrafter"/>
</dbReference>
<dbReference type="GeneID" id="25295260"/>
<keyword evidence="9" id="KW-1185">Reference proteome</keyword>
<keyword evidence="2 6" id="KW-0812">Transmembrane</keyword>
<gene>
    <name evidence="8" type="ORF">Z518_07189</name>
</gene>